<name>A0A2V4IF29_9PSED</name>
<dbReference type="AlphaFoldDB" id="A0A2V4IF29"/>
<proteinExistence type="predicted"/>
<reference evidence="1 2" key="1">
    <citation type="submission" date="2018-06" db="EMBL/GenBank/DDBJ databases">
        <title>Pseudomonas diversity within urban Lake Michigan freshwaters.</title>
        <authorList>
            <person name="Batrich M."/>
            <person name="Hatzopoulos T."/>
            <person name="Putonti C."/>
        </authorList>
    </citation>
    <scope>NUCLEOTIDE SEQUENCE [LARGE SCALE GENOMIC DNA]</scope>
    <source>
        <strain evidence="1 2">LBp-160603</strain>
    </source>
</reference>
<dbReference type="Proteomes" id="UP000247620">
    <property type="component" value="Unassembled WGS sequence"/>
</dbReference>
<evidence type="ECO:0000313" key="1">
    <source>
        <dbReference type="EMBL" id="PYB85062.1"/>
    </source>
</evidence>
<dbReference type="EMBL" id="QJRO01000002">
    <property type="protein sequence ID" value="PYB85062.1"/>
    <property type="molecule type" value="Genomic_DNA"/>
</dbReference>
<accession>A0A2V4IF29</accession>
<sequence>MAVGPGRPLDDVMGAQRTVQGGGQQQVGSIVQGQGVVLDAERALDAGNVDFAESVIAQHQTQHERLRGIRVEDEMNFFLQLIHAQQRALFITDLLKNEMAVIAVGRPVDEQAMALRGVHFHNQIASTVFLLTQDFAFSGFLVYPEITVVLWGDSQRREFLIAEGQRRIGCERGGILIYGVLLAGGEPQGVPVEFGQSEGPA</sequence>
<gene>
    <name evidence="1" type="ORF">DMX07_03425</name>
</gene>
<protein>
    <submittedName>
        <fullName evidence="1">Uncharacterized protein</fullName>
    </submittedName>
</protein>
<comment type="caution">
    <text evidence="1">The sequence shown here is derived from an EMBL/GenBank/DDBJ whole genome shotgun (WGS) entry which is preliminary data.</text>
</comment>
<evidence type="ECO:0000313" key="2">
    <source>
        <dbReference type="Proteomes" id="UP000247620"/>
    </source>
</evidence>
<organism evidence="1 2">
    <name type="scientific">Pseudomonas soli</name>
    <dbReference type="NCBI Taxonomy" id="1306993"/>
    <lineage>
        <taxon>Bacteria</taxon>
        <taxon>Pseudomonadati</taxon>
        <taxon>Pseudomonadota</taxon>
        <taxon>Gammaproteobacteria</taxon>
        <taxon>Pseudomonadales</taxon>
        <taxon>Pseudomonadaceae</taxon>
        <taxon>Pseudomonas</taxon>
    </lineage>
</organism>